<name>A0A559KCX2_9BACL</name>
<feature type="domain" description="DUF7487" evidence="1">
    <location>
        <begin position="87"/>
        <end position="165"/>
    </location>
</feature>
<dbReference type="Pfam" id="PF24308">
    <property type="entry name" value="DUF7487"/>
    <property type="match status" value="2"/>
</dbReference>
<dbReference type="AlphaFoldDB" id="A0A559KCX2"/>
<evidence type="ECO:0000259" key="1">
    <source>
        <dbReference type="Pfam" id="PF24308"/>
    </source>
</evidence>
<sequence>MLILPQMVEVKWSGKIKTHFIEKGYEFTKLFDEFSVYILDLPRGSSKEIELICDYCLEDGIVLAFSRPYCHFVQSREISNKDCCRKCSSKKVAENTLAKYGVKNVNQLDEIKEKKKHINLERYGVEHYTQTEDYKEKVKKTNIEKYGVPYHIQSIEVRNRISKSNIDKYGVENVFANKEIIGKIKESNLKNHGFDNPMKNPEIVQKLANSNIEKYGVAVPLAEDANVKNKAKHTIIQRYGVDNYSKTEEYIEKVKATNQRIRGVDFPTQSGEVMTKVSNSFYKNGTGKTSKQQIYLNNLFGGKLNYSKDLKAMLDIAFPEEKIYVEYDGGGHWLSVAMGQISIEDFNKKELRRSFALLREGWKEIRIISKSDLLPLDSKLLEMLSIAKKYLSTGRHFIKFDIDENKIVTSQYEVNFDFGRLRKIKEKDCIQEADNIQASFSF</sequence>
<gene>
    <name evidence="2" type="ORF">FPZ49_11495</name>
</gene>
<protein>
    <recommendedName>
        <fullName evidence="1">DUF7487 domain-containing protein</fullName>
    </recommendedName>
</protein>
<evidence type="ECO:0000313" key="2">
    <source>
        <dbReference type="EMBL" id="TVY09988.1"/>
    </source>
</evidence>
<keyword evidence="3" id="KW-1185">Reference proteome</keyword>
<dbReference type="OrthoDB" id="2943944at2"/>
<dbReference type="EMBL" id="VNJI01000011">
    <property type="protein sequence ID" value="TVY09988.1"/>
    <property type="molecule type" value="Genomic_DNA"/>
</dbReference>
<proteinExistence type="predicted"/>
<evidence type="ECO:0000313" key="3">
    <source>
        <dbReference type="Proteomes" id="UP000317036"/>
    </source>
</evidence>
<feature type="domain" description="DUF7487" evidence="1">
    <location>
        <begin position="166"/>
        <end position="283"/>
    </location>
</feature>
<dbReference type="RefSeq" id="WP_144846639.1">
    <property type="nucleotide sequence ID" value="NZ_VNJI01000011.1"/>
</dbReference>
<dbReference type="InterPro" id="IPR055910">
    <property type="entry name" value="DUF7487"/>
</dbReference>
<reference evidence="2 3" key="1">
    <citation type="submission" date="2019-07" db="EMBL/GenBank/DDBJ databases">
        <authorList>
            <person name="Kim J."/>
        </authorList>
    </citation>
    <scope>NUCLEOTIDE SEQUENCE [LARGE SCALE GENOMIC DNA]</scope>
    <source>
        <strain evidence="2 3">JC52</strain>
    </source>
</reference>
<dbReference type="Proteomes" id="UP000317036">
    <property type="component" value="Unassembled WGS sequence"/>
</dbReference>
<organism evidence="2 3">
    <name type="scientific">Paenibacillus cremeus</name>
    <dbReference type="NCBI Taxonomy" id="2163881"/>
    <lineage>
        <taxon>Bacteria</taxon>
        <taxon>Bacillati</taxon>
        <taxon>Bacillota</taxon>
        <taxon>Bacilli</taxon>
        <taxon>Bacillales</taxon>
        <taxon>Paenibacillaceae</taxon>
        <taxon>Paenibacillus</taxon>
    </lineage>
</organism>
<comment type="caution">
    <text evidence="2">The sequence shown here is derived from an EMBL/GenBank/DDBJ whole genome shotgun (WGS) entry which is preliminary data.</text>
</comment>
<accession>A0A559KCX2</accession>